<dbReference type="InterPro" id="IPR001792">
    <property type="entry name" value="Acylphosphatase-like_dom"/>
</dbReference>
<reference evidence="8 9" key="1">
    <citation type="submission" date="2024-11" db="EMBL/GenBank/DDBJ databases">
        <authorList>
            <person name="Heng Y.C."/>
            <person name="Lim A.C.H."/>
            <person name="Lee J.K.Y."/>
            <person name="Kittelmann S."/>
        </authorList>
    </citation>
    <scope>NUCLEOTIDE SEQUENCE [LARGE SCALE GENOMIC DNA]</scope>
    <source>
        <strain evidence="8 9">WILCCON 0114</strain>
    </source>
</reference>
<proteinExistence type="inferred from homology"/>
<dbReference type="PROSITE" id="PS00150">
    <property type="entry name" value="ACYLPHOSPHATASE_1"/>
    <property type="match status" value="1"/>
</dbReference>
<dbReference type="Gene3D" id="3.30.70.100">
    <property type="match status" value="1"/>
</dbReference>
<dbReference type="PANTHER" id="PTHR47268:SF4">
    <property type="entry name" value="ACYLPHOSPHATASE"/>
    <property type="match status" value="1"/>
</dbReference>
<feature type="active site" evidence="5">
    <location>
        <position position="36"/>
    </location>
</feature>
<accession>A0ABW8TC10</accession>
<evidence type="ECO:0000256" key="1">
    <source>
        <dbReference type="ARBA" id="ARBA00005614"/>
    </source>
</evidence>
<dbReference type="InterPro" id="IPR017968">
    <property type="entry name" value="Acylphosphatase_CS"/>
</dbReference>
<protein>
    <recommendedName>
        <fullName evidence="3 5">acylphosphatase</fullName>
        <ecNumber evidence="2 5">3.6.1.7</ecNumber>
    </recommendedName>
</protein>
<feature type="domain" description="Acylphosphatase-like" evidence="7">
    <location>
        <begin position="3"/>
        <end position="90"/>
    </location>
</feature>
<comment type="caution">
    <text evidence="8">The sequence shown here is derived from an EMBL/GenBank/DDBJ whole genome shotgun (WGS) entry which is preliminary data.</text>
</comment>
<evidence type="ECO:0000256" key="5">
    <source>
        <dbReference type="PROSITE-ProRule" id="PRU00520"/>
    </source>
</evidence>
<dbReference type="InterPro" id="IPR020456">
    <property type="entry name" value="Acylphosphatase"/>
</dbReference>
<name>A0ABW8TC10_9CLOT</name>
<dbReference type="PANTHER" id="PTHR47268">
    <property type="entry name" value="ACYLPHOSPHATASE"/>
    <property type="match status" value="1"/>
</dbReference>
<evidence type="ECO:0000256" key="3">
    <source>
        <dbReference type="ARBA" id="ARBA00015991"/>
    </source>
</evidence>
<dbReference type="SUPFAM" id="SSF54975">
    <property type="entry name" value="Acylphosphatase/BLUF domain-like"/>
    <property type="match status" value="1"/>
</dbReference>
<dbReference type="PROSITE" id="PS51160">
    <property type="entry name" value="ACYLPHOSPHATASE_3"/>
    <property type="match status" value="1"/>
</dbReference>
<evidence type="ECO:0000256" key="6">
    <source>
        <dbReference type="RuleBase" id="RU004168"/>
    </source>
</evidence>
<organism evidence="8 9">
    <name type="scientific">Clostridium neuense</name>
    <dbReference type="NCBI Taxonomy" id="1728934"/>
    <lineage>
        <taxon>Bacteria</taxon>
        <taxon>Bacillati</taxon>
        <taxon>Bacillota</taxon>
        <taxon>Clostridia</taxon>
        <taxon>Eubacteriales</taxon>
        <taxon>Clostridiaceae</taxon>
        <taxon>Clostridium</taxon>
    </lineage>
</organism>
<evidence type="ECO:0000259" key="7">
    <source>
        <dbReference type="PROSITE" id="PS51160"/>
    </source>
</evidence>
<dbReference type="EMBL" id="JBJIAA010000004">
    <property type="protein sequence ID" value="MFL0250026.1"/>
    <property type="molecule type" value="Genomic_DNA"/>
</dbReference>
<comment type="catalytic activity">
    <reaction evidence="4 5">
        <text>an acyl phosphate + H2O = a carboxylate + phosphate + H(+)</text>
        <dbReference type="Rhea" id="RHEA:14965"/>
        <dbReference type="ChEBI" id="CHEBI:15377"/>
        <dbReference type="ChEBI" id="CHEBI:15378"/>
        <dbReference type="ChEBI" id="CHEBI:29067"/>
        <dbReference type="ChEBI" id="CHEBI:43474"/>
        <dbReference type="ChEBI" id="CHEBI:59918"/>
        <dbReference type="EC" id="3.6.1.7"/>
    </reaction>
</comment>
<evidence type="ECO:0000256" key="4">
    <source>
        <dbReference type="ARBA" id="ARBA00047645"/>
    </source>
</evidence>
<evidence type="ECO:0000313" key="8">
    <source>
        <dbReference type="EMBL" id="MFL0250026.1"/>
    </source>
</evidence>
<dbReference type="Proteomes" id="UP001623592">
    <property type="component" value="Unassembled WGS sequence"/>
</dbReference>
<dbReference type="RefSeq" id="WP_406786691.1">
    <property type="nucleotide sequence ID" value="NZ_JBJIAA010000004.1"/>
</dbReference>
<dbReference type="Pfam" id="PF00708">
    <property type="entry name" value="Acylphosphatase"/>
    <property type="match status" value="1"/>
</dbReference>
<comment type="similarity">
    <text evidence="1 6">Belongs to the acylphosphatase family.</text>
</comment>
<dbReference type="EC" id="3.6.1.7" evidence="2 5"/>
<dbReference type="InterPro" id="IPR036046">
    <property type="entry name" value="Acylphosphatase-like_dom_sf"/>
</dbReference>
<evidence type="ECO:0000256" key="2">
    <source>
        <dbReference type="ARBA" id="ARBA00012150"/>
    </source>
</evidence>
<evidence type="ECO:0000313" key="9">
    <source>
        <dbReference type="Proteomes" id="UP001623592"/>
    </source>
</evidence>
<feature type="active site" evidence="5">
    <location>
        <position position="18"/>
    </location>
</feature>
<keyword evidence="5" id="KW-0378">Hydrolase</keyword>
<gene>
    <name evidence="8" type="ORF">ACJDT4_06290</name>
</gene>
<keyword evidence="9" id="KW-1185">Reference proteome</keyword>
<sequence>MERYLVKVCGRVQGVGFRYFAEYTAASYDLTGYVENCDDGTVRMEIQGQEPGINDFLAKIRKGNTFVRVDDMVTKKLDIDPNERRFRIKY</sequence>